<reference evidence="3" key="1">
    <citation type="submission" date="2023-04" db="EMBL/GenBank/DDBJ databases">
        <title>Aspergillus oryzae NBRC 4228.</title>
        <authorList>
            <person name="Ichikawa N."/>
            <person name="Sato H."/>
            <person name="Tonouchi N."/>
        </authorList>
    </citation>
    <scope>NUCLEOTIDE SEQUENCE</scope>
    <source>
        <strain evidence="3">NBRC 4228</strain>
    </source>
</reference>
<sequence length="235" mass="26276">MKSALQELVSEDLLHQNDDESYVATQLGQAVVASAFTPEDGLFVYEELNRALQAFVMDGDMHVFYMFTPLQVAATTQVDWPIFRDQLDNLDESGLRALQFIGVQPGFIKLAVVYRRAYTALQLRDLSNEVPLSVVASRYRTPRGAVQTLAQQCHGFAAGMVKFCQRMGWGMLAAVLDHMRDRLEAGARADLLEMAQVTYVKGWTARLLRDNGFRNLRALAEADAKDLVPILMMVG</sequence>
<evidence type="ECO:0000313" key="4">
    <source>
        <dbReference type="Proteomes" id="UP001165205"/>
    </source>
</evidence>
<dbReference type="Gene3D" id="1.10.3380.20">
    <property type="match status" value="1"/>
</dbReference>
<dbReference type="SUPFAM" id="SSF158702">
    <property type="entry name" value="Sec63 N-terminal domain-like"/>
    <property type="match status" value="1"/>
</dbReference>
<evidence type="ECO:0000313" key="3">
    <source>
        <dbReference type="EMBL" id="GMG30428.1"/>
    </source>
</evidence>
<feature type="domain" description="DUF7898" evidence="2">
    <location>
        <begin position="189"/>
        <end position="234"/>
    </location>
</feature>
<dbReference type="AlphaFoldDB" id="A0AAN4YJD8"/>
<dbReference type="InterPro" id="IPR048960">
    <property type="entry name" value="POLQ-like_helical"/>
</dbReference>
<dbReference type="Proteomes" id="UP001165205">
    <property type="component" value="Unassembled WGS sequence"/>
</dbReference>
<dbReference type="Pfam" id="PF25453">
    <property type="entry name" value="DUF7898"/>
    <property type="match status" value="1"/>
</dbReference>
<feature type="domain" description="POLQ-like helical" evidence="1">
    <location>
        <begin position="38"/>
        <end position="183"/>
    </location>
</feature>
<name>A0AAN4YJD8_ASPOZ</name>
<dbReference type="GO" id="GO:0003887">
    <property type="term" value="F:DNA-directed DNA polymerase activity"/>
    <property type="evidence" value="ECO:0007669"/>
    <property type="project" value="InterPro"/>
</dbReference>
<dbReference type="GO" id="GO:0006261">
    <property type="term" value="P:DNA-templated DNA replication"/>
    <property type="evidence" value="ECO:0007669"/>
    <property type="project" value="InterPro"/>
</dbReference>
<comment type="caution">
    <text evidence="3">The sequence shown here is derived from an EMBL/GenBank/DDBJ whole genome shotgun (WGS) entry which is preliminary data.</text>
</comment>
<proteinExistence type="predicted"/>
<organism evidence="3 4">
    <name type="scientific">Aspergillus oryzae</name>
    <name type="common">Yellow koji mold</name>
    <dbReference type="NCBI Taxonomy" id="5062"/>
    <lineage>
        <taxon>Eukaryota</taxon>
        <taxon>Fungi</taxon>
        <taxon>Dikarya</taxon>
        <taxon>Ascomycota</taxon>
        <taxon>Pezizomycotina</taxon>
        <taxon>Eurotiomycetes</taxon>
        <taxon>Eurotiomycetidae</taxon>
        <taxon>Eurotiales</taxon>
        <taxon>Aspergillaceae</taxon>
        <taxon>Aspergillus</taxon>
        <taxon>Aspergillus subgen. Circumdati</taxon>
    </lineage>
</organism>
<accession>A0AAN4YJD8</accession>
<protein>
    <submittedName>
        <fullName evidence="3">Unnamed protein product</fullName>
    </submittedName>
</protein>
<dbReference type="PANTHER" id="PTHR10133">
    <property type="entry name" value="DNA POLYMERASE I"/>
    <property type="match status" value="1"/>
</dbReference>
<evidence type="ECO:0000259" key="1">
    <source>
        <dbReference type="Pfam" id="PF21099"/>
    </source>
</evidence>
<dbReference type="InterPro" id="IPR002298">
    <property type="entry name" value="DNA_polymerase_A"/>
</dbReference>
<dbReference type="Pfam" id="PF21099">
    <property type="entry name" value="POLQ_helical"/>
    <property type="match status" value="1"/>
</dbReference>
<evidence type="ECO:0000259" key="2">
    <source>
        <dbReference type="Pfam" id="PF25453"/>
    </source>
</evidence>
<dbReference type="EMBL" id="BSYA01000070">
    <property type="protein sequence ID" value="GMG30428.1"/>
    <property type="molecule type" value="Genomic_DNA"/>
</dbReference>
<dbReference type="InterPro" id="IPR057220">
    <property type="entry name" value="DUF7898"/>
</dbReference>
<dbReference type="GO" id="GO:0006302">
    <property type="term" value="P:double-strand break repair"/>
    <property type="evidence" value="ECO:0007669"/>
    <property type="project" value="TreeGrafter"/>
</dbReference>
<gene>
    <name evidence="3" type="ORF">Aory04_000650000</name>
</gene>
<dbReference type="FunFam" id="1.10.3380.20:FF:000005">
    <property type="entry name" value="DNA-directed DNA polymerase theta, putative"/>
    <property type="match status" value="1"/>
</dbReference>
<dbReference type="PANTHER" id="PTHR10133:SF62">
    <property type="entry name" value="DNA POLYMERASE THETA"/>
    <property type="match status" value="1"/>
</dbReference>